<accession>A0A7Y2EB80</accession>
<reference evidence="1 2" key="1">
    <citation type="submission" date="2020-03" db="EMBL/GenBank/DDBJ databases">
        <title>Metabolic flexibility allows generalist bacteria to become dominant in a frequently disturbed ecosystem.</title>
        <authorList>
            <person name="Chen Y.-J."/>
            <person name="Leung P.M."/>
            <person name="Bay S.K."/>
            <person name="Hugenholtz P."/>
            <person name="Kessler A.J."/>
            <person name="Shelley G."/>
            <person name="Waite D.W."/>
            <person name="Cook P.L."/>
            <person name="Greening C."/>
        </authorList>
    </citation>
    <scope>NUCLEOTIDE SEQUENCE [LARGE SCALE GENOMIC DNA]</scope>
    <source>
        <strain evidence="1">SS_bin_28</strain>
    </source>
</reference>
<protein>
    <submittedName>
        <fullName evidence="1">Squalene/phytoene synthase family protein</fullName>
    </submittedName>
</protein>
<dbReference type="EMBL" id="JABDJR010000708">
    <property type="protein sequence ID" value="NNF08613.1"/>
    <property type="molecule type" value="Genomic_DNA"/>
</dbReference>
<organism evidence="1 2">
    <name type="scientific">Eiseniibacteriota bacterium</name>
    <dbReference type="NCBI Taxonomy" id="2212470"/>
    <lineage>
        <taxon>Bacteria</taxon>
        <taxon>Candidatus Eiseniibacteriota</taxon>
    </lineage>
</organism>
<name>A0A7Y2EB80_UNCEI</name>
<evidence type="ECO:0000313" key="2">
    <source>
        <dbReference type="Proteomes" id="UP000547674"/>
    </source>
</evidence>
<dbReference type="InterPro" id="IPR008949">
    <property type="entry name" value="Isoprenoid_synthase_dom_sf"/>
</dbReference>
<comment type="caution">
    <text evidence="1">The sequence shown here is derived from an EMBL/GenBank/DDBJ whole genome shotgun (WGS) entry which is preliminary data.</text>
</comment>
<dbReference type="Gene3D" id="1.10.600.10">
    <property type="entry name" value="Farnesyl Diphosphate Synthase"/>
    <property type="match status" value="1"/>
</dbReference>
<gene>
    <name evidence="1" type="ORF">HKN21_17760</name>
</gene>
<dbReference type="Pfam" id="PF00494">
    <property type="entry name" value="SQS_PSY"/>
    <property type="match status" value="1"/>
</dbReference>
<proteinExistence type="predicted"/>
<evidence type="ECO:0000313" key="1">
    <source>
        <dbReference type="EMBL" id="NNF08613.1"/>
    </source>
</evidence>
<dbReference type="AlphaFoldDB" id="A0A7Y2EB80"/>
<dbReference type="SUPFAM" id="SSF48576">
    <property type="entry name" value="Terpenoid synthases"/>
    <property type="match status" value="1"/>
</dbReference>
<dbReference type="Proteomes" id="UP000547674">
    <property type="component" value="Unassembled WGS sequence"/>
</dbReference>
<dbReference type="InterPro" id="IPR002060">
    <property type="entry name" value="Squ/phyt_synthse"/>
</dbReference>
<sequence length="317" mass="35988">MSTIDLTLAEEAYKECENVLTIRTGPFIDRLNKIEDRTSRRAMQITYASLRIQGPLSLMRPFGRSRTPDQALQSIRDWTDGVRLSSQGQPKTPFQHALADTIERFNIPMAPWVSLGEGLTALVNQEPVDDVATFLLRGRQLALPPANVFFRILCSKKGTRRYHLAREIEIEELSHDPALFAYCVGSMADIFRELDHTSPPRSSLPRQLLERHGLDVDRLLEIRNTNEPTQNFVNLMHDLTLFGWTLYESGVSKITQVARHLSPQAIHHLDRFLNHYKVVLQQMEKARFSPSVCDNVARNLEPRLVALPESAEPGNAG</sequence>